<accession>A0ACA9NVG7</accession>
<protein>
    <submittedName>
        <fullName evidence="1">2035_t:CDS:1</fullName>
    </submittedName>
</protein>
<dbReference type="Proteomes" id="UP000789702">
    <property type="component" value="Unassembled WGS sequence"/>
</dbReference>
<proteinExistence type="predicted"/>
<reference evidence="1" key="1">
    <citation type="submission" date="2021-06" db="EMBL/GenBank/DDBJ databases">
        <authorList>
            <person name="Kallberg Y."/>
            <person name="Tangrot J."/>
            <person name="Rosling A."/>
        </authorList>
    </citation>
    <scope>NUCLEOTIDE SEQUENCE</scope>
    <source>
        <strain evidence="1">IL203A</strain>
    </source>
</reference>
<keyword evidence="2" id="KW-1185">Reference proteome</keyword>
<feature type="non-terminal residue" evidence="1">
    <location>
        <position position="1"/>
    </location>
</feature>
<organism evidence="1 2">
    <name type="scientific">Dentiscutata heterogama</name>
    <dbReference type="NCBI Taxonomy" id="1316150"/>
    <lineage>
        <taxon>Eukaryota</taxon>
        <taxon>Fungi</taxon>
        <taxon>Fungi incertae sedis</taxon>
        <taxon>Mucoromycota</taxon>
        <taxon>Glomeromycotina</taxon>
        <taxon>Glomeromycetes</taxon>
        <taxon>Diversisporales</taxon>
        <taxon>Gigasporaceae</taxon>
        <taxon>Dentiscutata</taxon>
    </lineage>
</organism>
<gene>
    <name evidence="1" type="ORF">DHETER_LOCUS10373</name>
</gene>
<evidence type="ECO:0000313" key="1">
    <source>
        <dbReference type="EMBL" id="CAG8675256.1"/>
    </source>
</evidence>
<evidence type="ECO:0000313" key="2">
    <source>
        <dbReference type="Proteomes" id="UP000789702"/>
    </source>
</evidence>
<dbReference type="EMBL" id="CAJVPU010020151">
    <property type="protein sequence ID" value="CAG8675256.1"/>
    <property type="molecule type" value="Genomic_DNA"/>
</dbReference>
<feature type="non-terminal residue" evidence="1">
    <location>
        <position position="616"/>
    </location>
</feature>
<name>A0ACA9NVG7_9GLOM</name>
<comment type="caution">
    <text evidence="1">The sequence shown here is derived from an EMBL/GenBank/DDBJ whole genome shotgun (WGS) entry which is preliminary data.</text>
</comment>
<sequence>SRRLKVHTADDNPNCLSKPIKKDNSDIGVASTDLQKDSKSENSESLSSCPDTDSESDAGSSSNSPESELTTLSDESDSEYNTVGNSNSIDSARLRRRTSYRKNVTLSRQSVPEPKPSQPKESLCESCKIMHVNVQRVGSLDLCSYCRTLFDDDNTIRFRRAGQYGFQPQKRVKILGRDSKWYPATQVDVANGRIRVHFDGWSDKFDEWVPAGSQRMKDMTLDEILEAQKALEDESIEIFGENESMLIPHNKSRIRAKGQNKSSSVSSSSKKSSSQTKNIQSKKRDYQYDGDSDIRSQQSESTDSLASFDWNDFYIGRNTRRSIRNDKLLSNSNILTQLKARFKPGNQIEVRDRLREWVPATIVESKGCRVLIHYDDVPAFYDEWIDISSERLRMKPVKANETCVVGQDNKDKQKKDDRKKKNKLETVDDSLEFIDIDTLPLDMTDIIALIAKRRQKEMIIKVSNYVCYAHQFPSYHEHPRCSFACQSVIDDEAIKMSSKGEVIKTFDKDVFDTTYKDPGIDLVNENVQLDSGMGYLYLQAWNSRKICGFCNDDDGQQLGGFIGPQPFVTNTYTRHGEKQKIFWTHEACAKYSPEVFLSKSNEWYNVTLAWKRGRSM</sequence>